<reference evidence="2" key="5">
    <citation type="journal article" date="2021" name="G3 (Bethesda)">
        <title>Aegilops tauschii genome assembly Aet v5.0 features greater sequence contiguity and improved annotation.</title>
        <authorList>
            <person name="Wang L."/>
            <person name="Zhu T."/>
            <person name="Rodriguez J.C."/>
            <person name="Deal K.R."/>
            <person name="Dubcovsky J."/>
            <person name="McGuire P.E."/>
            <person name="Lux T."/>
            <person name="Spannagl M."/>
            <person name="Mayer K.F.X."/>
            <person name="Baldrich P."/>
            <person name="Meyers B.C."/>
            <person name="Huo N."/>
            <person name="Gu Y.Q."/>
            <person name="Zhou H."/>
            <person name="Devos K.M."/>
            <person name="Bennetzen J.L."/>
            <person name="Unver T."/>
            <person name="Budak H."/>
            <person name="Gulick P.J."/>
            <person name="Galiba G."/>
            <person name="Kalapos B."/>
            <person name="Nelson D.R."/>
            <person name="Li P."/>
            <person name="You F.M."/>
            <person name="Luo M.C."/>
            <person name="Dvorak J."/>
        </authorList>
    </citation>
    <scope>NUCLEOTIDE SEQUENCE [LARGE SCALE GENOMIC DNA]</scope>
    <source>
        <strain evidence="2">cv. AL8/78</strain>
    </source>
</reference>
<evidence type="ECO:0000256" key="1">
    <source>
        <dbReference type="SAM" id="MobiDB-lite"/>
    </source>
</evidence>
<name>A0A453NYY5_AEGTS</name>
<reference evidence="3" key="1">
    <citation type="journal article" date="2014" name="Science">
        <title>Ancient hybridizations among the ancestral genomes of bread wheat.</title>
        <authorList>
            <consortium name="International Wheat Genome Sequencing Consortium,"/>
            <person name="Marcussen T."/>
            <person name="Sandve S.R."/>
            <person name="Heier L."/>
            <person name="Spannagl M."/>
            <person name="Pfeifer M."/>
            <person name="Jakobsen K.S."/>
            <person name="Wulff B.B."/>
            <person name="Steuernagel B."/>
            <person name="Mayer K.F."/>
            <person name="Olsen O.A."/>
        </authorList>
    </citation>
    <scope>NUCLEOTIDE SEQUENCE [LARGE SCALE GENOMIC DNA]</scope>
    <source>
        <strain evidence="3">cv. AL8/78</strain>
    </source>
</reference>
<organism evidence="2 3">
    <name type="scientific">Aegilops tauschii subsp. strangulata</name>
    <name type="common">Goatgrass</name>
    <dbReference type="NCBI Taxonomy" id="200361"/>
    <lineage>
        <taxon>Eukaryota</taxon>
        <taxon>Viridiplantae</taxon>
        <taxon>Streptophyta</taxon>
        <taxon>Embryophyta</taxon>
        <taxon>Tracheophyta</taxon>
        <taxon>Spermatophyta</taxon>
        <taxon>Magnoliopsida</taxon>
        <taxon>Liliopsida</taxon>
        <taxon>Poales</taxon>
        <taxon>Poaceae</taxon>
        <taxon>BOP clade</taxon>
        <taxon>Pooideae</taxon>
        <taxon>Triticodae</taxon>
        <taxon>Triticeae</taxon>
        <taxon>Triticinae</taxon>
        <taxon>Aegilops</taxon>
    </lineage>
</organism>
<dbReference type="AlphaFoldDB" id="A0A453NYY5"/>
<dbReference type="Proteomes" id="UP000015105">
    <property type="component" value="Chromosome 6D"/>
</dbReference>
<keyword evidence="3" id="KW-1185">Reference proteome</keyword>
<reference evidence="2" key="4">
    <citation type="submission" date="2019-03" db="UniProtKB">
        <authorList>
            <consortium name="EnsemblPlants"/>
        </authorList>
    </citation>
    <scope>IDENTIFICATION</scope>
</reference>
<dbReference type="Gramene" id="AET6Gv20549900.26">
    <property type="protein sequence ID" value="AET6Gv20549900.26"/>
    <property type="gene ID" value="AET6Gv20549900"/>
</dbReference>
<feature type="compositionally biased region" description="Basic and acidic residues" evidence="1">
    <location>
        <begin position="54"/>
        <end position="66"/>
    </location>
</feature>
<feature type="compositionally biased region" description="Polar residues" evidence="1">
    <location>
        <begin position="41"/>
        <end position="50"/>
    </location>
</feature>
<feature type="compositionally biased region" description="Gly residues" evidence="1">
    <location>
        <begin position="67"/>
        <end position="78"/>
    </location>
</feature>
<proteinExistence type="predicted"/>
<reference evidence="3" key="2">
    <citation type="journal article" date="2017" name="Nat. Plants">
        <title>The Aegilops tauschii genome reveals multiple impacts of transposons.</title>
        <authorList>
            <person name="Zhao G."/>
            <person name="Zou C."/>
            <person name="Li K."/>
            <person name="Wang K."/>
            <person name="Li T."/>
            <person name="Gao L."/>
            <person name="Zhang X."/>
            <person name="Wang H."/>
            <person name="Yang Z."/>
            <person name="Liu X."/>
            <person name="Jiang W."/>
            <person name="Mao L."/>
            <person name="Kong X."/>
            <person name="Jiao Y."/>
            <person name="Jia J."/>
        </authorList>
    </citation>
    <scope>NUCLEOTIDE SEQUENCE [LARGE SCALE GENOMIC DNA]</scope>
    <source>
        <strain evidence="3">cv. AL8/78</strain>
    </source>
</reference>
<evidence type="ECO:0000313" key="3">
    <source>
        <dbReference type="Proteomes" id="UP000015105"/>
    </source>
</evidence>
<feature type="region of interest" description="Disordered" evidence="1">
    <location>
        <begin position="1"/>
        <end position="78"/>
    </location>
</feature>
<evidence type="ECO:0000313" key="2">
    <source>
        <dbReference type="EnsemblPlants" id="AET6Gv20549900.26"/>
    </source>
</evidence>
<sequence length="78" mass="8177">YRSLGYVSARAAGDARGVTVGPGTGARARRDGNESCPHSFCSPSPASSQPWPRCSRERERERERGGEGGGGGRGGQKE</sequence>
<dbReference type="EnsemblPlants" id="AET6Gv20549900.26">
    <property type="protein sequence ID" value="AET6Gv20549900.26"/>
    <property type="gene ID" value="AET6Gv20549900"/>
</dbReference>
<reference evidence="2" key="3">
    <citation type="journal article" date="2017" name="Nature">
        <title>Genome sequence of the progenitor of the wheat D genome Aegilops tauschii.</title>
        <authorList>
            <person name="Luo M.C."/>
            <person name="Gu Y.Q."/>
            <person name="Puiu D."/>
            <person name="Wang H."/>
            <person name="Twardziok S.O."/>
            <person name="Deal K.R."/>
            <person name="Huo N."/>
            <person name="Zhu T."/>
            <person name="Wang L."/>
            <person name="Wang Y."/>
            <person name="McGuire P.E."/>
            <person name="Liu S."/>
            <person name="Long H."/>
            <person name="Ramasamy R.K."/>
            <person name="Rodriguez J.C."/>
            <person name="Van S.L."/>
            <person name="Yuan L."/>
            <person name="Wang Z."/>
            <person name="Xia Z."/>
            <person name="Xiao L."/>
            <person name="Anderson O.D."/>
            <person name="Ouyang S."/>
            <person name="Liang Y."/>
            <person name="Zimin A.V."/>
            <person name="Pertea G."/>
            <person name="Qi P."/>
            <person name="Bennetzen J.L."/>
            <person name="Dai X."/>
            <person name="Dawson M.W."/>
            <person name="Muller H.G."/>
            <person name="Kugler K."/>
            <person name="Rivarola-Duarte L."/>
            <person name="Spannagl M."/>
            <person name="Mayer K.F.X."/>
            <person name="Lu F.H."/>
            <person name="Bevan M.W."/>
            <person name="Leroy P."/>
            <person name="Li P."/>
            <person name="You F.M."/>
            <person name="Sun Q."/>
            <person name="Liu Z."/>
            <person name="Lyons E."/>
            <person name="Wicker T."/>
            <person name="Salzberg S.L."/>
            <person name="Devos K.M."/>
            <person name="Dvorak J."/>
        </authorList>
    </citation>
    <scope>NUCLEOTIDE SEQUENCE [LARGE SCALE GENOMIC DNA]</scope>
    <source>
        <strain evidence="2">cv. AL8/78</strain>
    </source>
</reference>
<accession>A0A453NYY5</accession>
<protein>
    <submittedName>
        <fullName evidence="2">Uncharacterized protein</fullName>
    </submittedName>
</protein>